<dbReference type="RefSeq" id="WP_182841141.1">
    <property type="nucleotide sequence ID" value="NZ_BAAALP010000030.1"/>
</dbReference>
<dbReference type="AlphaFoldDB" id="A0A7W3LI64"/>
<feature type="region of interest" description="Disordered" evidence="1">
    <location>
        <begin position="32"/>
        <end position="65"/>
    </location>
</feature>
<organism evidence="2 3">
    <name type="scientific">Actinomadura namibiensis</name>
    <dbReference type="NCBI Taxonomy" id="182080"/>
    <lineage>
        <taxon>Bacteria</taxon>
        <taxon>Bacillati</taxon>
        <taxon>Actinomycetota</taxon>
        <taxon>Actinomycetes</taxon>
        <taxon>Streptosporangiales</taxon>
        <taxon>Thermomonosporaceae</taxon>
        <taxon>Actinomadura</taxon>
    </lineage>
</organism>
<evidence type="ECO:0000313" key="3">
    <source>
        <dbReference type="Proteomes" id="UP000572680"/>
    </source>
</evidence>
<evidence type="ECO:0000256" key="1">
    <source>
        <dbReference type="SAM" id="MobiDB-lite"/>
    </source>
</evidence>
<accession>A0A7W3LI64</accession>
<evidence type="ECO:0000313" key="2">
    <source>
        <dbReference type="EMBL" id="MBA8948519.1"/>
    </source>
</evidence>
<proteinExistence type="predicted"/>
<reference evidence="2 3" key="1">
    <citation type="submission" date="2020-08" db="EMBL/GenBank/DDBJ databases">
        <title>Genomic Encyclopedia of Type Strains, Phase IV (KMG-IV): sequencing the most valuable type-strain genomes for metagenomic binning, comparative biology and taxonomic classification.</title>
        <authorList>
            <person name="Goeker M."/>
        </authorList>
    </citation>
    <scope>NUCLEOTIDE SEQUENCE [LARGE SCALE GENOMIC DNA]</scope>
    <source>
        <strain evidence="2 3">DSM 44197</strain>
    </source>
</reference>
<dbReference type="Proteomes" id="UP000572680">
    <property type="component" value="Unassembled WGS sequence"/>
</dbReference>
<sequence length="215" mass="22754">MNPTDRQRKLLFGGLVVALTGLGVYLTVAAPSGEADRPSPSPTASAPGAATGPTGPVSPPPGITSTISPEAFDIYRLLPFTQREFGTAADVAQRFVAAYGTRRFDEDPKVYVGRLAPLVTDEMRTELERGEAAPGVQDERRRQQLVSVGSATLDRVRTIENNSIVFLVTGKTRVTKGGGQSDESEQYAVTVARNGGALRVYAFEPADAGQEGDTG</sequence>
<feature type="compositionally biased region" description="Low complexity" evidence="1">
    <location>
        <begin position="42"/>
        <end position="55"/>
    </location>
</feature>
<protein>
    <submittedName>
        <fullName evidence="2">Uncharacterized protein</fullName>
    </submittedName>
</protein>
<name>A0A7W3LI64_ACTNM</name>
<gene>
    <name evidence="2" type="ORF">HNR61_000117</name>
</gene>
<comment type="caution">
    <text evidence="2">The sequence shown here is derived from an EMBL/GenBank/DDBJ whole genome shotgun (WGS) entry which is preliminary data.</text>
</comment>
<dbReference type="EMBL" id="JACJIA010000001">
    <property type="protein sequence ID" value="MBA8948519.1"/>
    <property type="molecule type" value="Genomic_DNA"/>
</dbReference>
<keyword evidence="3" id="KW-1185">Reference proteome</keyword>